<dbReference type="AlphaFoldDB" id="A0A6S7E360"/>
<dbReference type="SMART" id="SM00507">
    <property type="entry name" value="HNHc"/>
    <property type="match status" value="1"/>
</dbReference>
<dbReference type="RefSeq" id="WP_175141461.1">
    <property type="nucleotide sequence ID" value="NZ_CADIKZ010000011.1"/>
</dbReference>
<protein>
    <submittedName>
        <fullName evidence="2">Chaperone protein DnaJ</fullName>
    </submittedName>
</protein>
<dbReference type="Pfam" id="PF13391">
    <property type="entry name" value="HNH_2"/>
    <property type="match status" value="1"/>
</dbReference>
<dbReference type="Proteomes" id="UP000494203">
    <property type="component" value="Unassembled WGS sequence"/>
</dbReference>
<dbReference type="PANTHER" id="PTHR15852">
    <property type="entry name" value="PLASTID TRANSCRIPTIONALLY ACTIVE PROTEIN"/>
    <property type="match status" value="1"/>
</dbReference>
<evidence type="ECO:0000313" key="3">
    <source>
        <dbReference type="Proteomes" id="UP000494203"/>
    </source>
</evidence>
<dbReference type="Gene3D" id="1.10.30.50">
    <property type="match status" value="1"/>
</dbReference>
<dbReference type="EMBL" id="CADIKZ010000011">
    <property type="protein sequence ID" value="CAB3894012.1"/>
    <property type="molecule type" value="Genomic_DNA"/>
</dbReference>
<dbReference type="SUPFAM" id="SSF57938">
    <property type="entry name" value="DnaJ/Hsp40 cysteine-rich domain"/>
    <property type="match status" value="3"/>
</dbReference>
<evidence type="ECO:0000313" key="2">
    <source>
        <dbReference type="EMBL" id="CAB3894012.1"/>
    </source>
</evidence>
<accession>A0A6S7E360</accession>
<dbReference type="PANTHER" id="PTHR15852:SF54">
    <property type="entry name" value="PROTEIN SSUH2 HOMOLOG"/>
    <property type="match status" value="1"/>
</dbReference>
<dbReference type="InterPro" id="IPR036410">
    <property type="entry name" value="HSP_DnaJ_Cys-rich_dom_sf"/>
</dbReference>
<dbReference type="CDD" id="cd00085">
    <property type="entry name" value="HNHc"/>
    <property type="match status" value="1"/>
</dbReference>
<dbReference type="Gene3D" id="6.20.20.10">
    <property type="match status" value="6"/>
</dbReference>
<dbReference type="InterPro" id="IPR003615">
    <property type="entry name" value="HNH_nuc"/>
</dbReference>
<evidence type="ECO:0000259" key="1">
    <source>
        <dbReference type="SMART" id="SM00507"/>
    </source>
</evidence>
<keyword evidence="3" id="KW-1185">Reference proteome</keyword>
<reference evidence="2 3" key="1">
    <citation type="submission" date="2020-04" db="EMBL/GenBank/DDBJ databases">
        <authorList>
            <person name="De Canck E."/>
        </authorList>
    </citation>
    <scope>NUCLEOTIDE SEQUENCE [LARGE SCALE GENOMIC DNA]</scope>
    <source>
        <strain evidence="2 3">LMG 26788</strain>
    </source>
</reference>
<organism evidence="2 3">
    <name type="scientific">Achromobacter pulmonis</name>
    <dbReference type="NCBI Taxonomy" id="1389932"/>
    <lineage>
        <taxon>Bacteria</taxon>
        <taxon>Pseudomonadati</taxon>
        <taxon>Pseudomonadota</taxon>
        <taxon>Betaproteobacteria</taxon>
        <taxon>Burkholderiales</taxon>
        <taxon>Alcaligenaceae</taxon>
        <taxon>Achromobacter</taxon>
    </lineage>
</organism>
<feature type="domain" description="HNH nuclease" evidence="1">
    <location>
        <begin position="79"/>
        <end position="130"/>
    </location>
</feature>
<proteinExistence type="predicted"/>
<gene>
    <name evidence="2" type="primary">dnaJ_2</name>
    <name evidence="2" type="ORF">LMG26788_03924</name>
</gene>
<sequence>MKDDDEINEFAAAALVQMSPDLLRSFTSRAPKKGESKKLRAKKVGAHLTYSRKELLRFDEYLRKPWPSEDGKRPRVPTPIQNEVKTESFLQCAVCHSHHDTCEIAHIEPVALSKCNHPHNLIYLCANHHTKFDKQGVLGPVEEVREYVAGFKKTLLYVTRVKWGSHANSIAECYSLAQLCQHLKKEIEAIRGKATAGQLGSYEKLADDAVDRLKASTVKGKRERSNQKDTSTSEDLWAKLELSVQKPTRRARLASAAALTLDDEFRAAAGFVDCPLCKGNGLHGDSVCPVCCGELQVDSAWAKSIDLEPYTLVKCPLCKGAGKHDGEDCPVCHGDRKMERRFADLVDVADFDDVDCPLCEGAGRWQGDDCPECSGNCRMQRHAAERVDVSAYDEVDCPLCEGAGWWRGDDCPECHGNRQIPKHAADRVDLPAYDEVDCPVCDGSGRSENGDDCRACGGERQVTQGQRDSIDLSDYKHIKCRLCKGSGQMDGTDCPPCGGEGAMPRWVYDEIDWSRFESVKCSLCRGSGTFRGTDCGRCGGEGTLLRQDAERDW</sequence>
<name>A0A6S7E360_9BURK</name>